<dbReference type="Proteomes" id="UP000054988">
    <property type="component" value="Unassembled WGS sequence"/>
</dbReference>
<comment type="caution">
    <text evidence="2">The sequence shown here is derived from an EMBL/GenBank/DDBJ whole genome shotgun (WGS) entry which is preliminary data.</text>
</comment>
<sequence>MRGTKTPLQTSYMKGPIGAHESSQPETLYTLSHLAPFSYPGVKPPDPPGPFTTGLAPPPPPLPPSQQPPKKIQIMEAQTLMGSGDHLVAIQEETQKEMEAVEEIDLVKTIHIDYQQDKGITASLEEWVEAAVVNPLADLEEDMCC</sequence>
<organism evidence="2 3">
    <name type="scientific">Moniliophthora roreri</name>
    <name type="common">Frosty pod rot fungus</name>
    <name type="synonym">Monilia roreri</name>
    <dbReference type="NCBI Taxonomy" id="221103"/>
    <lineage>
        <taxon>Eukaryota</taxon>
        <taxon>Fungi</taxon>
        <taxon>Dikarya</taxon>
        <taxon>Basidiomycota</taxon>
        <taxon>Agaricomycotina</taxon>
        <taxon>Agaricomycetes</taxon>
        <taxon>Agaricomycetidae</taxon>
        <taxon>Agaricales</taxon>
        <taxon>Marasmiineae</taxon>
        <taxon>Marasmiaceae</taxon>
        <taxon>Moniliophthora</taxon>
    </lineage>
</organism>
<protein>
    <submittedName>
        <fullName evidence="2">Uncharacterized protein</fullName>
    </submittedName>
</protein>
<name>A0A0W0F4L5_MONRR</name>
<dbReference type="AlphaFoldDB" id="A0A0W0F4L5"/>
<evidence type="ECO:0000256" key="1">
    <source>
        <dbReference type="SAM" id="MobiDB-lite"/>
    </source>
</evidence>
<evidence type="ECO:0000313" key="2">
    <source>
        <dbReference type="EMBL" id="KTB31156.1"/>
    </source>
</evidence>
<feature type="compositionally biased region" description="Polar residues" evidence="1">
    <location>
        <begin position="1"/>
        <end position="12"/>
    </location>
</feature>
<accession>A0A0W0F4L5</accession>
<feature type="compositionally biased region" description="Polar residues" evidence="1">
    <location>
        <begin position="21"/>
        <end position="30"/>
    </location>
</feature>
<feature type="region of interest" description="Disordered" evidence="1">
    <location>
        <begin position="1"/>
        <end position="69"/>
    </location>
</feature>
<feature type="compositionally biased region" description="Pro residues" evidence="1">
    <location>
        <begin position="42"/>
        <end position="67"/>
    </location>
</feature>
<proteinExistence type="predicted"/>
<evidence type="ECO:0000313" key="3">
    <source>
        <dbReference type="Proteomes" id="UP000054988"/>
    </source>
</evidence>
<dbReference type="EMBL" id="LATX01002349">
    <property type="protein sequence ID" value="KTB31156.1"/>
    <property type="molecule type" value="Genomic_DNA"/>
</dbReference>
<reference evidence="2 3" key="1">
    <citation type="submission" date="2015-12" db="EMBL/GenBank/DDBJ databases">
        <title>Draft genome sequence of Moniliophthora roreri, the causal agent of frosty pod rot of cacao.</title>
        <authorList>
            <person name="Aime M.C."/>
            <person name="Diaz-Valderrama J.R."/>
            <person name="Kijpornyongpan T."/>
            <person name="Phillips-Mora W."/>
        </authorList>
    </citation>
    <scope>NUCLEOTIDE SEQUENCE [LARGE SCALE GENOMIC DNA]</scope>
    <source>
        <strain evidence="2 3">MCA 2952</strain>
    </source>
</reference>
<gene>
    <name evidence="2" type="ORF">WG66_16274</name>
</gene>